<dbReference type="CDD" id="cd16350">
    <property type="entry name" value="VOC_like"/>
    <property type="match status" value="1"/>
</dbReference>
<dbReference type="PANTHER" id="PTHR31136">
    <property type="entry name" value="DUF1338 DOMAIN-CONTAINING PROTEIN"/>
    <property type="match status" value="1"/>
</dbReference>
<sequence length="264" mass="29321">MERVQALFDELWKDYIDRLCPSAAKVHALLEEGSPLLNDHIALRTFALPKVGLDRLAAPFIAIGYTPKGEYHFKAKKLYARHYEHPNPDAPKVFISELLVGQCSTELQQAVRALVDQVDDTALNDPAFLYGGRLWGIDTATYHQLAAESEYAGWLSAHGFGANHFTVSVNQLSTLHDVLDVNQLLRESGFAINESGGEVKGDPQVRLEQSATMADKVTVRFSDEELMIPGGFYEFAKRYPLPNGGLYQGFVEASADKIFESTDK</sequence>
<gene>
    <name evidence="8" type="ORF">A1OK_00690</name>
</gene>
<evidence type="ECO:0000256" key="4">
    <source>
        <dbReference type="ARBA" id="ARBA00023004"/>
    </source>
</evidence>
<comment type="similarity">
    <text evidence="5">Belongs to the 2-oxoadipate dioxygenase/decarboxylase family.</text>
</comment>
<comment type="caution">
    <text evidence="8">The sequence shown here is derived from an EMBL/GenBank/DDBJ whole genome shotgun (WGS) entry which is preliminary data.</text>
</comment>
<keyword evidence="4" id="KW-0408">Iron</keyword>
<evidence type="ECO:0000256" key="3">
    <source>
        <dbReference type="ARBA" id="ARBA00023002"/>
    </source>
</evidence>
<evidence type="ECO:0000256" key="6">
    <source>
        <dbReference type="ARBA" id="ARBA00035023"/>
    </source>
</evidence>
<dbReference type="GO" id="GO:0008483">
    <property type="term" value="F:transaminase activity"/>
    <property type="evidence" value="ECO:0007669"/>
    <property type="project" value="UniProtKB-KW"/>
</dbReference>
<accession>A0A1E5CG44</accession>
<name>A0A1E5CG44_9GAMM</name>
<evidence type="ECO:0000313" key="9">
    <source>
        <dbReference type="Proteomes" id="UP000095039"/>
    </source>
</evidence>
<comment type="cofactor">
    <cofactor evidence="1">
        <name>Fe(2+)</name>
        <dbReference type="ChEBI" id="CHEBI:29033"/>
    </cofactor>
</comment>
<dbReference type="Gene3D" id="3.10.180.50">
    <property type="match status" value="1"/>
</dbReference>
<dbReference type="RefSeq" id="WP_016961981.1">
    <property type="nucleotide sequence ID" value="NZ_AJWN02000002.1"/>
</dbReference>
<evidence type="ECO:0000256" key="5">
    <source>
        <dbReference type="ARBA" id="ARBA00035013"/>
    </source>
</evidence>
<reference evidence="8 9" key="1">
    <citation type="journal article" date="2012" name="Science">
        <title>Ecological populations of bacteria act as socially cohesive units of antibiotic production and resistance.</title>
        <authorList>
            <person name="Cordero O.X."/>
            <person name="Wildschutte H."/>
            <person name="Kirkup B."/>
            <person name="Proehl S."/>
            <person name="Ngo L."/>
            <person name="Hussain F."/>
            <person name="Le Roux F."/>
            <person name="Mincer T."/>
            <person name="Polz M.F."/>
        </authorList>
    </citation>
    <scope>NUCLEOTIDE SEQUENCE [LARGE SCALE GENOMIC DNA]</scope>
    <source>
        <strain evidence="8 9">FF-454</strain>
    </source>
</reference>
<dbReference type="GO" id="GO:0051213">
    <property type="term" value="F:dioxygenase activity"/>
    <property type="evidence" value="ECO:0007669"/>
    <property type="project" value="UniProtKB-KW"/>
</dbReference>
<organism evidence="8 9">
    <name type="scientific">Enterovibrio norvegicus FF-454</name>
    <dbReference type="NCBI Taxonomy" id="1185651"/>
    <lineage>
        <taxon>Bacteria</taxon>
        <taxon>Pseudomonadati</taxon>
        <taxon>Pseudomonadota</taxon>
        <taxon>Gammaproteobacteria</taxon>
        <taxon>Vibrionales</taxon>
        <taxon>Vibrionaceae</taxon>
        <taxon>Enterovibrio</taxon>
    </lineage>
</organism>
<keyword evidence="9" id="KW-1185">Reference proteome</keyword>
<keyword evidence="8" id="KW-0808">Transferase</keyword>
<evidence type="ECO:0000256" key="2">
    <source>
        <dbReference type="ARBA" id="ARBA00022964"/>
    </source>
</evidence>
<dbReference type="Pfam" id="PF07063">
    <property type="entry name" value="HGLS"/>
    <property type="match status" value="2"/>
</dbReference>
<evidence type="ECO:0000313" key="8">
    <source>
        <dbReference type="EMBL" id="OEE64467.1"/>
    </source>
</evidence>
<dbReference type="Proteomes" id="UP000095039">
    <property type="component" value="Unassembled WGS sequence"/>
</dbReference>
<dbReference type="PANTHER" id="PTHR31136:SF5">
    <property type="entry name" value="2-OXOADIPATE DIOXYGENASE_DECARBOXYLASE, CHLOROPLASTIC"/>
    <property type="match status" value="1"/>
</dbReference>
<dbReference type="InterPro" id="IPR009770">
    <property type="entry name" value="HGLS"/>
</dbReference>
<keyword evidence="2" id="KW-0223">Dioxygenase</keyword>
<keyword evidence="3" id="KW-0560">Oxidoreductase</keyword>
<evidence type="ECO:0000256" key="1">
    <source>
        <dbReference type="ARBA" id="ARBA00001954"/>
    </source>
</evidence>
<dbReference type="SMART" id="SM01150">
    <property type="entry name" value="DUF1338"/>
    <property type="match status" value="1"/>
</dbReference>
<evidence type="ECO:0000256" key="7">
    <source>
        <dbReference type="ARBA" id="ARBA00035045"/>
    </source>
</evidence>
<protein>
    <recommendedName>
        <fullName evidence="6">2-oxoadipate dioxygenase/decarboxylase</fullName>
        <ecNumber evidence="6">1.13.11.93</ecNumber>
    </recommendedName>
    <alternativeName>
        <fullName evidence="7">2-hydroxyglutarate synthase</fullName>
    </alternativeName>
</protein>
<dbReference type="AlphaFoldDB" id="A0A1E5CG44"/>
<dbReference type="EMBL" id="AJWN02000002">
    <property type="protein sequence ID" value="OEE64467.1"/>
    <property type="molecule type" value="Genomic_DNA"/>
</dbReference>
<dbReference type="EC" id="1.13.11.93" evidence="6"/>
<proteinExistence type="inferred from homology"/>
<keyword evidence="8" id="KW-0032">Aminotransferase</keyword>